<name>A0A078R6U9_PHOVU</name>
<accession>A0A078R6U9</accession>
<protein>
    <submittedName>
        <fullName evidence="1">Uncharacterized protein</fullName>
    </submittedName>
</protein>
<organism evidence="1 2">
    <name type="scientific">Phocaeicola vulgatus str. 3775 SL</name>
    <name type="common">B</name>
    <name type="synonym">iv</name>
    <dbReference type="NCBI Taxonomy" id="1339350"/>
    <lineage>
        <taxon>Bacteria</taxon>
        <taxon>Pseudomonadati</taxon>
        <taxon>Bacteroidota</taxon>
        <taxon>Bacteroidia</taxon>
        <taxon>Bacteroidales</taxon>
        <taxon>Bacteroidaceae</taxon>
        <taxon>Phocaeicola</taxon>
    </lineage>
</organism>
<dbReference type="Proteomes" id="UP000028134">
    <property type="component" value="Unassembled WGS sequence"/>
</dbReference>
<evidence type="ECO:0000313" key="2">
    <source>
        <dbReference type="Proteomes" id="UP000028134"/>
    </source>
</evidence>
<reference evidence="1 2" key="1">
    <citation type="submission" date="2014-04" db="EMBL/GenBank/DDBJ databases">
        <authorList>
            <person name="Sears C."/>
            <person name="Carroll K."/>
            <person name="Sack B.R."/>
            <person name="Qadri F."/>
            <person name="Myers L.L."/>
            <person name="Chung G.-T."/>
            <person name="Escheverria P."/>
            <person name="Fraser C.M."/>
            <person name="Sadzewicz L."/>
            <person name="Shefchek K.A."/>
            <person name="Tallon L."/>
            <person name="Das S.P."/>
            <person name="Daugherty S."/>
            <person name="Mongodin E.F."/>
        </authorList>
    </citation>
    <scope>NUCLEOTIDE SEQUENCE [LARGE SCALE GENOMIC DNA]</scope>
    <source>
        <strain evidence="2">3775 SL(B) 10 (iv)</strain>
    </source>
</reference>
<evidence type="ECO:0000313" key="1">
    <source>
        <dbReference type="EMBL" id="KDS31249.1"/>
    </source>
</evidence>
<proteinExistence type="predicted"/>
<comment type="caution">
    <text evidence="1">The sequence shown here is derived from an EMBL/GenBank/DDBJ whole genome shotgun (WGS) entry which is preliminary data.</text>
</comment>
<dbReference type="EMBL" id="JNHI01000009">
    <property type="protein sequence ID" value="KDS31249.1"/>
    <property type="molecule type" value="Genomic_DNA"/>
</dbReference>
<dbReference type="AlphaFoldDB" id="A0A078R6U9"/>
<sequence>MLFYAIISSVVYLRCRMQFSAKPMNKKRFWSCLLSNGGRNCSKWFTA</sequence>
<gene>
    <name evidence="1" type="ORF">M097_1895</name>
</gene>